<dbReference type="Proteomes" id="UP000664203">
    <property type="component" value="Unassembled WGS sequence"/>
</dbReference>
<protein>
    <submittedName>
        <fullName evidence="2">Karyopherin transporter</fullName>
    </submittedName>
</protein>
<reference evidence="2" key="1">
    <citation type="submission" date="2021-03" db="EMBL/GenBank/DDBJ databases">
        <authorList>
            <person name="Tagirdzhanova G."/>
        </authorList>
    </citation>
    <scope>NUCLEOTIDE SEQUENCE</scope>
</reference>
<evidence type="ECO:0000313" key="3">
    <source>
        <dbReference type="Proteomes" id="UP000664203"/>
    </source>
</evidence>
<proteinExistence type="predicted"/>
<feature type="region of interest" description="Disordered" evidence="1">
    <location>
        <begin position="100"/>
        <end position="138"/>
    </location>
</feature>
<feature type="compositionally biased region" description="Basic and acidic residues" evidence="1">
    <location>
        <begin position="100"/>
        <end position="110"/>
    </location>
</feature>
<dbReference type="InterPro" id="IPR041235">
    <property type="entry name" value="Exp1_repeat_2"/>
</dbReference>
<dbReference type="AlphaFoldDB" id="A0A8H3ISZ0"/>
<dbReference type="Gene3D" id="1.25.10.10">
    <property type="entry name" value="Leucine-rich Repeat Variant"/>
    <property type="match status" value="1"/>
</dbReference>
<evidence type="ECO:0000256" key="1">
    <source>
        <dbReference type="SAM" id="MobiDB-lite"/>
    </source>
</evidence>
<dbReference type="OrthoDB" id="27218at2759"/>
<comment type="caution">
    <text evidence="2">The sequence shown here is derived from an EMBL/GenBank/DDBJ whole genome shotgun (WGS) entry which is preliminary data.</text>
</comment>
<accession>A0A8H3ISZ0</accession>
<sequence>MSTSGLANDDVPHLNVLANYSLRRPKYSKVLSHLREVVTTTVMIEKMKRPEKVSIVENDEGDMLLVYFSHLDVVDTKHIISDQLARQGDMLESGVDDFRKENAEPKEEMKTLQCQNQELREENTLVREQDEKWDKLLE</sequence>
<gene>
    <name evidence="2" type="primary">CRM1_2</name>
    <name evidence="2" type="ORF">ALECFALPRED_003446</name>
</gene>
<evidence type="ECO:0000313" key="2">
    <source>
        <dbReference type="EMBL" id="CAF9926450.1"/>
    </source>
</evidence>
<organism evidence="2 3">
    <name type="scientific">Alectoria fallacina</name>
    <dbReference type="NCBI Taxonomy" id="1903189"/>
    <lineage>
        <taxon>Eukaryota</taxon>
        <taxon>Fungi</taxon>
        <taxon>Dikarya</taxon>
        <taxon>Ascomycota</taxon>
        <taxon>Pezizomycotina</taxon>
        <taxon>Lecanoromycetes</taxon>
        <taxon>OSLEUM clade</taxon>
        <taxon>Lecanoromycetidae</taxon>
        <taxon>Lecanorales</taxon>
        <taxon>Lecanorineae</taxon>
        <taxon>Parmeliaceae</taxon>
        <taxon>Alectoria</taxon>
    </lineage>
</organism>
<name>A0A8H3ISZ0_9LECA</name>
<dbReference type="EMBL" id="CAJPDR010000214">
    <property type="protein sequence ID" value="CAF9926450.1"/>
    <property type="molecule type" value="Genomic_DNA"/>
</dbReference>
<dbReference type="Pfam" id="PF18784">
    <property type="entry name" value="CRM1_repeat_2"/>
    <property type="match status" value="1"/>
</dbReference>
<dbReference type="InterPro" id="IPR011989">
    <property type="entry name" value="ARM-like"/>
</dbReference>
<feature type="compositionally biased region" description="Basic and acidic residues" evidence="1">
    <location>
        <begin position="118"/>
        <end position="138"/>
    </location>
</feature>
<keyword evidence="3" id="KW-1185">Reference proteome</keyword>